<protein>
    <submittedName>
        <fullName evidence="2">Putrescine oxidase</fullName>
        <ecNumber evidence="2">1.4.3.10</ecNumber>
    </submittedName>
</protein>
<dbReference type="SUPFAM" id="SSF51905">
    <property type="entry name" value="FAD/NAD(P)-binding domain"/>
    <property type="match status" value="1"/>
</dbReference>
<dbReference type="Proteomes" id="UP000425178">
    <property type="component" value="Chromosome"/>
</dbReference>
<dbReference type="RefSeq" id="WP_156227379.1">
    <property type="nucleotide sequence ID" value="NZ_CP046453.1"/>
</dbReference>
<dbReference type="Pfam" id="PF01593">
    <property type="entry name" value="Amino_oxidase"/>
    <property type="match status" value="1"/>
</dbReference>
<dbReference type="InterPro" id="IPR036188">
    <property type="entry name" value="FAD/NAD-bd_sf"/>
</dbReference>
<gene>
    <name evidence="2" type="primary">puo</name>
    <name evidence="2" type="ORF">CETAM_04555</name>
</gene>
<organism evidence="2 3">
    <name type="scientific">Corynebacterium comes</name>
    <dbReference type="NCBI Taxonomy" id="2675218"/>
    <lineage>
        <taxon>Bacteria</taxon>
        <taxon>Bacillati</taxon>
        <taxon>Actinomycetota</taxon>
        <taxon>Actinomycetes</taxon>
        <taxon>Mycobacteriales</taxon>
        <taxon>Corynebacteriaceae</taxon>
        <taxon>Corynebacterium</taxon>
    </lineage>
</organism>
<dbReference type="EC" id="1.4.3.10" evidence="2"/>
<keyword evidence="2" id="KW-0560">Oxidoreductase</keyword>
<dbReference type="EMBL" id="CP046453">
    <property type="protein sequence ID" value="QGU04182.1"/>
    <property type="molecule type" value="Genomic_DNA"/>
</dbReference>
<accession>A0A6B8VFX6</accession>
<reference evidence="2 3" key="1">
    <citation type="journal article" date="2021" name="Int. J. Syst. Evol. Microbiol.">
        <title>Classification of three corynebacterial strains isolated from a small paddock in North Rhine-Westphalia: proposal of &lt;i&gt;Corynebacterium kalinowskii&lt;/i&gt; sp. nov., &lt;i&gt;Corynebacterium comes&lt;/i&gt; sp. nov. and &lt;i&gt;Corynebacterium occultum&lt;/i&gt; sp. nov.</title>
        <authorList>
            <person name="Schaffert L."/>
            <person name="Ruwe M."/>
            <person name="Milse J."/>
            <person name="Hanuschka K."/>
            <person name="Ortseifen V."/>
            <person name="Droste J."/>
            <person name="Brandt D."/>
            <person name="Schl L."/>
            <person name="Kutter Y."/>
            <person name="Vinke S."/>
            <person name="Vieh P."/>
            <person name="Jacob L."/>
            <person name="L N.C."/>
            <person name="Schulte-Berndt E."/>
            <person name="Hain C."/>
            <person name="Linder M."/>
            <person name="Schmidt P."/>
            <person name="Wollenschl L."/>
            <person name="Luttermann T."/>
            <person name="Thieme E."/>
            <person name="Hassa J."/>
            <person name="Haak M."/>
            <person name="Wittchen M."/>
            <person name="Mentz A."/>
            <person name="Persicke M."/>
            <person name="Busche T."/>
            <person name="R C."/>
        </authorList>
    </citation>
    <scope>NUCLEOTIDE SEQUENCE [LARGE SCALE GENOMIC DNA]</scope>
    <source>
        <strain evidence="2 3">2019</strain>
    </source>
</reference>
<evidence type="ECO:0000259" key="1">
    <source>
        <dbReference type="Pfam" id="PF01593"/>
    </source>
</evidence>
<name>A0A6B8VFX6_9CORY</name>
<proteinExistence type="predicted"/>
<evidence type="ECO:0000313" key="2">
    <source>
        <dbReference type="EMBL" id="QGU04182.1"/>
    </source>
</evidence>
<dbReference type="AlphaFoldDB" id="A0A6B8VFX6"/>
<dbReference type="InterPro" id="IPR002937">
    <property type="entry name" value="Amino_oxidase"/>
</dbReference>
<sequence>MDADVIVIGAGLAGLQAARTLQEEGLTVTVLEGAGEVGGRVRTDRVDGFLVDRGFQILNPAYPAVRDFIDVPALRLQRFGVGVVVRNGRGLTTLAHPLRHPRLLPETLRSGYVTPGEVFALARWLAPTLIRETASSRATDDMTLAAALDAAGVTGPLRRNVLDTFLSGVLADASGTTSANFVRLLLRAFAFGAPGLPAQGMQALPEQMAAQLNRAPLTELRVTTVRDTGGGVEVETDAGVMGGRMAVVAAGPVEAAELTGMTAPAMNGLTTWWFSAPESPLGQKFLLLDASGPAGGPAGPVVHAAVVSEAAPSYAPAGRHLVEATTLLDSKGGGADEAAVRRDLERMYGTSVTVWELIARHEIPRTLPAQPPPLIDRRTQRVGDHVFVAGDHRDTASINGALTSGDRAARAVAGLLRGPNQA</sequence>
<dbReference type="GO" id="GO:0050232">
    <property type="term" value="F:putrescine oxidase activity"/>
    <property type="evidence" value="ECO:0007669"/>
    <property type="project" value="UniProtKB-EC"/>
</dbReference>
<keyword evidence="3" id="KW-1185">Reference proteome</keyword>
<dbReference type="KEGG" id="ccoe:CETAM_04555"/>
<dbReference type="Gene3D" id="3.50.50.60">
    <property type="entry name" value="FAD/NAD(P)-binding domain"/>
    <property type="match status" value="1"/>
</dbReference>
<evidence type="ECO:0000313" key="3">
    <source>
        <dbReference type="Proteomes" id="UP000425178"/>
    </source>
</evidence>
<feature type="domain" description="Amine oxidase" evidence="1">
    <location>
        <begin position="12"/>
        <end position="412"/>
    </location>
</feature>
<dbReference type="PANTHER" id="PTHR42841">
    <property type="entry name" value="AMINE OXIDASE"/>
    <property type="match status" value="1"/>
</dbReference>